<dbReference type="SUPFAM" id="SSF51735">
    <property type="entry name" value="NAD(P)-binding Rossmann-fold domains"/>
    <property type="match status" value="1"/>
</dbReference>
<dbReference type="EMBL" id="CP001878">
    <property type="protein sequence ID" value="ADC49613.1"/>
    <property type="molecule type" value="Genomic_DNA"/>
</dbReference>
<feature type="domain" description="6-phosphogluconate dehydrogenase NADP-binding" evidence="1">
    <location>
        <begin position="2"/>
        <end position="138"/>
    </location>
</feature>
<dbReference type="Gene3D" id="1.10.1040.10">
    <property type="entry name" value="N-(1-d-carboxylethyl)-l-norvaline Dehydrogenase, domain 2"/>
    <property type="match status" value="1"/>
</dbReference>
<dbReference type="SUPFAM" id="SSF48179">
    <property type="entry name" value="6-phosphogluconate dehydrogenase C-terminal domain-like"/>
    <property type="match status" value="1"/>
</dbReference>
<feature type="domain" description="Phosphogluconate dehydrogenase NAD-binding putative C-terminal" evidence="2">
    <location>
        <begin position="191"/>
        <end position="258"/>
    </location>
</feature>
<dbReference type="PANTHER" id="PTHR43060">
    <property type="entry name" value="3-HYDROXYISOBUTYRATE DEHYDROGENASE-LIKE 1, MITOCHONDRIAL-RELATED"/>
    <property type="match status" value="1"/>
</dbReference>
<dbReference type="InterPro" id="IPR036291">
    <property type="entry name" value="NAD(P)-bd_dom_sf"/>
</dbReference>
<dbReference type="HOGENOM" id="CLU_052530_1_0_9"/>
<dbReference type="InterPro" id="IPR006115">
    <property type="entry name" value="6PGDH_NADP-bd"/>
</dbReference>
<dbReference type="AlphaFoldDB" id="D3FQE1"/>
<dbReference type="Gene3D" id="3.40.50.720">
    <property type="entry name" value="NAD(P)-binding Rossmann-like Domain"/>
    <property type="match status" value="1"/>
</dbReference>
<evidence type="ECO:0000259" key="1">
    <source>
        <dbReference type="Pfam" id="PF03446"/>
    </source>
</evidence>
<organism evidence="3 4">
    <name type="scientific">Alkalihalophilus pseudofirmus (strain ATCC BAA-2126 / JCM 17055 / OF4)</name>
    <name type="common">Bacillus pseudofirmus</name>
    <dbReference type="NCBI Taxonomy" id="398511"/>
    <lineage>
        <taxon>Bacteria</taxon>
        <taxon>Bacillati</taxon>
        <taxon>Bacillota</taxon>
        <taxon>Bacilli</taxon>
        <taxon>Bacillales</taxon>
        <taxon>Bacillaceae</taxon>
        <taxon>Alkalihalophilus</taxon>
    </lineage>
</organism>
<evidence type="ECO:0000313" key="3">
    <source>
        <dbReference type="EMBL" id="ADC49613.1"/>
    </source>
</evidence>
<evidence type="ECO:0000313" key="4">
    <source>
        <dbReference type="Proteomes" id="UP000001544"/>
    </source>
</evidence>
<keyword evidence="4" id="KW-1185">Reference proteome</keyword>
<sequence>MNIGFIGFGEVGFEMSKGFYSQGKNLNLFVYDHLYKNIETKNRAEKVQAALFDEPLKVVQQELNILFVAVPASYSSEAWNSILPGLNKNTLCVDLSTASSETKQRICKELSNKDITFIDAAIMGPLKGNQHKVPMIVSGIGAKEFIKWGKNFEMNLSYVSELAGDATNIKFIRSIFTKGLSTLLFEVMEIADKLNLDDTILDSITKTIDKEPFENVINRLITGNVLHSERRIKEMDNVIDFMLNNHVEAEMTKATRNKLITITNSSIKEKFHGKAPLHWKEVMQKINET</sequence>
<name>D3FQE1_ALKPO</name>
<dbReference type="Pfam" id="PF03446">
    <property type="entry name" value="NAD_binding_2"/>
    <property type="match status" value="1"/>
</dbReference>
<dbReference type="eggNOG" id="COG2084">
    <property type="taxonomic scope" value="Bacteria"/>
</dbReference>
<accession>D3FQE1</accession>
<proteinExistence type="predicted"/>
<dbReference type="PANTHER" id="PTHR43060:SF15">
    <property type="entry name" value="3-HYDROXYISOBUTYRATE DEHYDROGENASE-LIKE 1, MITOCHONDRIAL-RELATED"/>
    <property type="match status" value="1"/>
</dbReference>
<dbReference type="InterPro" id="IPR008927">
    <property type="entry name" value="6-PGluconate_DH-like_C_sf"/>
</dbReference>
<dbReference type="Pfam" id="PF09130">
    <property type="entry name" value="DUF1932"/>
    <property type="match status" value="1"/>
</dbReference>
<dbReference type="STRING" id="398511.BpOF4_07775"/>
<protein>
    <submittedName>
        <fullName evidence="3">3-hydroxyisobutyrate dehydrogenase</fullName>
    </submittedName>
</protein>
<dbReference type="InterPro" id="IPR013328">
    <property type="entry name" value="6PGD_dom2"/>
</dbReference>
<dbReference type="InterPro" id="IPR015814">
    <property type="entry name" value="Pgluconate_DH_NAD-bd_C"/>
</dbReference>
<gene>
    <name evidence="3" type="ordered locus">BpOF4_07775</name>
</gene>
<dbReference type="KEGG" id="bpf:BpOF4_07775"/>
<dbReference type="GO" id="GO:0050661">
    <property type="term" value="F:NADP binding"/>
    <property type="evidence" value="ECO:0007669"/>
    <property type="project" value="InterPro"/>
</dbReference>
<reference evidence="3 4" key="1">
    <citation type="journal article" date="2011" name="Environ. Microbiol.">
        <title>Genome of alkaliphilic Bacillus pseudofirmus OF4 reveals adaptations that support the ability to grow in an external pH range from 7.5 to 11.4.</title>
        <authorList>
            <person name="Janto B."/>
            <person name="Ahmed A."/>
            <person name="Ito M."/>
            <person name="Liu J."/>
            <person name="Hicks D.B."/>
            <person name="Pagni S."/>
            <person name="Fackelmayer O.J."/>
            <person name="Smith T.A."/>
            <person name="Earl J."/>
            <person name="Elbourne L.D."/>
            <person name="Hassan K."/>
            <person name="Paulsen I.T."/>
            <person name="Kolsto A.B."/>
            <person name="Tourasse N.J."/>
            <person name="Ehrlich G.D."/>
            <person name="Boissy R."/>
            <person name="Ivey D.M."/>
            <person name="Li G."/>
            <person name="Xue Y."/>
            <person name="Ma Y."/>
            <person name="Hu F.Z."/>
            <person name="Krulwich T.A."/>
        </authorList>
    </citation>
    <scope>NUCLEOTIDE SEQUENCE [LARGE SCALE GENOMIC DNA]</scope>
    <source>
        <strain evidence="4">ATCC BAA-2126 / JCM 17055 / OF4</strain>
    </source>
</reference>
<evidence type="ECO:0000259" key="2">
    <source>
        <dbReference type="Pfam" id="PF09130"/>
    </source>
</evidence>
<dbReference type="Proteomes" id="UP000001544">
    <property type="component" value="Chromosome"/>
</dbReference>